<dbReference type="Proteomes" id="UP000241639">
    <property type="component" value="Unassembled WGS sequence"/>
</dbReference>
<proteinExistence type="predicted"/>
<protein>
    <submittedName>
        <fullName evidence="1">Uncharacterized protein</fullName>
    </submittedName>
</protein>
<dbReference type="RefSeq" id="WP_170105086.1">
    <property type="nucleotide sequence ID" value="NZ_PZZP01000001.1"/>
</dbReference>
<comment type="caution">
    <text evidence="1">The sequence shown here is derived from an EMBL/GenBank/DDBJ whole genome shotgun (WGS) entry which is preliminary data.</text>
</comment>
<evidence type="ECO:0000313" key="1">
    <source>
        <dbReference type="EMBL" id="PTM57897.1"/>
    </source>
</evidence>
<reference evidence="1 2" key="1">
    <citation type="submission" date="2018-04" db="EMBL/GenBank/DDBJ databases">
        <title>Genomic Encyclopedia of Archaeal and Bacterial Type Strains, Phase II (KMG-II): from individual species to whole genera.</title>
        <authorList>
            <person name="Goeker M."/>
        </authorList>
    </citation>
    <scope>NUCLEOTIDE SEQUENCE [LARGE SCALE GENOMIC DNA]</scope>
    <source>
        <strain evidence="1 2">DSM 45169</strain>
    </source>
</reference>
<dbReference type="EMBL" id="PZZP01000001">
    <property type="protein sequence ID" value="PTM57897.1"/>
    <property type="molecule type" value="Genomic_DNA"/>
</dbReference>
<dbReference type="AlphaFoldDB" id="A0A2T4Z7M9"/>
<name>A0A2T4Z7M9_9BACL</name>
<gene>
    <name evidence="1" type="ORF">C8J48_0462</name>
</gene>
<sequence length="50" mass="5721">MAKEKIEVNVLAEEQYRVSIDVGEMWSKWSSEDQVAETIIHIGDGADERK</sequence>
<organism evidence="1 2">
    <name type="scientific">Desmospora activa DSM 45169</name>
    <dbReference type="NCBI Taxonomy" id="1121389"/>
    <lineage>
        <taxon>Bacteria</taxon>
        <taxon>Bacillati</taxon>
        <taxon>Bacillota</taxon>
        <taxon>Bacilli</taxon>
        <taxon>Bacillales</taxon>
        <taxon>Thermoactinomycetaceae</taxon>
        <taxon>Desmospora</taxon>
    </lineage>
</organism>
<keyword evidence="2" id="KW-1185">Reference proteome</keyword>
<accession>A0A2T4Z7M9</accession>
<evidence type="ECO:0000313" key="2">
    <source>
        <dbReference type="Proteomes" id="UP000241639"/>
    </source>
</evidence>